<reference evidence="3" key="1">
    <citation type="journal article" date="2022" name="G3 (Bethesda)">
        <title>Unveiling the complete genome sequence of Alicyclobacillus acidoterrestris DSM 3922T, a taint-producing strain.</title>
        <authorList>
            <person name="Leonardo I.C."/>
            <person name="Barreto Crespo M.T."/>
            <person name="Gaspar F.B."/>
        </authorList>
    </citation>
    <scope>NUCLEOTIDE SEQUENCE [LARGE SCALE GENOMIC DNA]</scope>
    <source>
        <strain evidence="3">DSM 3922</strain>
    </source>
</reference>
<dbReference type="PIRSF" id="PIRSF016897">
    <property type="entry name" value="GlpP"/>
    <property type="match status" value="1"/>
</dbReference>
<dbReference type="SUPFAM" id="SSF110391">
    <property type="entry name" value="GlpP-like"/>
    <property type="match status" value="1"/>
</dbReference>
<dbReference type="AlphaFoldDB" id="T0CZF6"/>
<dbReference type="GO" id="GO:0006071">
    <property type="term" value="P:glycerol metabolic process"/>
    <property type="evidence" value="ECO:0007669"/>
    <property type="project" value="UniProtKB-UniRule"/>
</dbReference>
<keyword evidence="1" id="KW-0694">RNA-binding</keyword>
<sequence>MHFENQRIIPAVKHMKDFEQLLTRDFTYIVLLESHLTQLPSLIRTAKQHDKKLILHADLIQGLKHDESAAQFLCQMLKPAGLISTHSSVITTAKKNRVLAIQRIFLIDSQSLDTSYRVLANSKPDYIEVLPGVLPDIIREVRGATQLPILAGGFIRSRADIQSVLDAGAAGVTTSHKDLWSVKIDG</sequence>
<proteinExistence type="predicted"/>
<organism evidence="2 3">
    <name type="scientific">Alicyclobacillus acidoterrestris (strain ATCC 49025 / DSM 3922 / CIP 106132 / NCIMB 13137 / GD3B)</name>
    <dbReference type="NCBI Taxonomy" id="1356854"/>
    <lineage>
        <taxon>Bacteria</taxon>
        <taxon>Bacillati</taxon>
        <taxon>Bacillota</taxon>
        <taxon>Bacilli</taxon>
        <taxon>Bacillales</taxon>
        <taxon>Alicyclobacillaceae</taxon>
        <taxon>Alicyclobacillus</taxon>
    </lineage>
</organism>
<dbReference type="PANTHER" id="PTHR35787">
    <property type="entry name" value="GLYCEROL UPTAKE OPERON ANTITERMINATOR REGULATORY PROTEIN"/>
    <property type="match status" value="1"/>
</dbReference>
<dbReference type="PANTHER" id="PTHR35787:SF1">
    <property type="entry name" value="GLYCEROL UPTAKE OPERON ANTITERMINATOR REGULATORY PROTEIN"/>
    <property type="match status" value="1"/>
</dbReference>
<dbReference type="InterPro" id="IPR013785">
    <property type="entry name" value="Aldolase_TIM"/>
</dbReference>
<evidence type="ECO:0000313" key="2">
    <source>
        <dbReference type="EMBL" id="UNO50042.1"/>
    </source>
</evidence>
<protein>
    <recommendedName>
        <fullName evidence="1">Glycerol uptake operon antiterminator regulatory protein</fullName>
    </recommendedName>
</protein>
<keyword evidence="1" id="KW-0319">Glycerol metabolism</keyword>
<accession>T0CZF6</accession>
<dbReference type="Gene3D" id="3.20.20.70">
    <property type="entry name" value="Aldolase class I"/>
    <property type="match status" value="1"/>
</dbReference>
<dbReference type="STRING" id="1356854.N007_14145"/>
<comment type="function">
    <text evidence="1">Regulates expression of the glpD operon. In the presence of glycerol 3-phosphate (G3P) causes antitermination of transcription of glpD at the inverted repeat of the leader region to enhance its transcription. Binds and stabilizes glpD leader mRNA.</text>
</comment>
<dbReference type="EMBL" id="CP080467">
    <property type="protein sequence ID" value="UNO50042.1"/>
    <property type="molecule type" value="Genomic_DNA"/>
</dbReference>
<keyword evidence="1" id="KW-0805">Transcription regulation</keyword>
<dbReference type="Pfam" id="PF04309">
    <property type="entry name" value="G3P_antiterm"/>
    <property type="match status" value="1"/>
</dbReference>
<dbReference type="GO" id="GO:0001072">
    <property type="term" value="F:transcription antitermination factor activity, RNA binding"/>
    <property type="evidence" value="ECO:0007669"/>
    <property type="project" value="TreeGrafter"/>
</dbReference>
<dbReference type="GO" id="GO:0003723">
    <property type="term" value="F:RNA binding"/>
    <property type="evidence" value="ECO:0007669"/>
    <property type="project" value="UniProtKB-KW"/>
</dbReference>
<keyword evidence="1" id="KW-0804">Transcription</keyword>
<name>T0CZF6_ALIAG</name>
<evidence type="ECO:0000256" key="1">
    <source>
        <dbReference type="PIRNR" id="PIRNR016897"/>
    </source>
</evidence>
<dbReference type="InterPro" id="IPR006699">
    <property type="entry name" value="GlpP"/>
</dbReference>
<keyword evidence="3" id="KW-1185">Reference proteome</keyword>
<dbReference type="Proteomes" id="UP000829401">
    <property type="component" value="Chromosome"/>
</dbReference>
<gene>
    <name evidence="2" type="ORF">K1I37_06010</name>
</gene>
<dbReference type="eggNOG" id="COG1954">
    <property type="taxonomic scope" value="Bacteria"/>
</dbReference>
<dbReference type="RefSeq" id="WP_021297987.1">
    <property type="nucleotide sequence ID" value="NZ_AURB01000165.1"/>
</dbReference>
<dbReference type="KEGG" id="aaco:K1I37_06010"/>
<accession>A0A9E6ZI13</accession>
<dbReference type="GO" id="GO:0045893">
    <property type="term" value="P:positive regulation of DNA-templated transcription"/>
    <property type="evidence" value="ECO:0007669"/>
    <property type="project" value="TreeGrafter"/>
</dbReference>
<evidence type="ECO:0000313" key="3">
    <source>
        <dbReference type="Proteomes" id="UP000829401"/>
    </source>
</evidence>
<dbReference type="OrthoDB" id="9799580at2"/>